<name>A0A165A6L0_9CRUS</name>
<proteinExistence type="predicted"/>
<accession>A0A165A6L0</accession>
<gene>
    <name evidence="1" type="ORF">APZ42_016837</name>
</gene>
<keyword evidence="2" id="KW-1185">Reference proteome</keyword>
<protein>
    <submittedName>
        <fullName evidence="1">Uncharacterized protein</fullName>
    </submittedName>
</protein>
<dbReference type="AlphaFoldDB" id="A0A165A6L0"/>
<organism evidence="1 2">
    <name type="scientific">Daphnia magna</name>
    <dbReference type="NCBI Taxonomy" id="35525"/>
    <lineage>
        <taxon>Eukaryota</taxon>
        <taxon>Metazoa</taxon>
        <taxon>Ecdysozoa</taxon>
        <taxon>Arthropoda</taxon>
        <taxon>Crustacea</taxon>
        <taxon>Branchiopoda</taxon>
        <taxon>Diplostraca</taxon>
        <taxon>Cladocera</taxon>
        <taxon>Anomopoda</taxon>
        <taxon>Daphniidae</taxon>
        <taxon>Daphnia</taxon>
    </lineage>
</organism>
<evidence type="ECO:0000313" key="1">
    <source>
        <dbReference type="EMBL" id="KZS17233.1"/>
    </source>
</evidence>
<comment type="caution">
    <text evidence="1">The sequence shown here is derived from an EMBL/GenBank/DDBJ whole genome shotgun (WGS) entry which is preliminary data.</text>
</comment>
<dbReference type="EMBL" id="LRGB01000642">
    <property type="protein sequence ID" value="KZS17233.1"/>
    <property type="molecule type" value="Genomic_DNA"/>
</dbReference>
<evidence type="ECO:0000313" key="2">
    <source>
        <dbReference type="Proteomes" id="UP000076858"/>
    </source>
</evidence>
<sequence length="66" mass="7400">MKEVKELYEQCMSLYIDGGGQTADVMLMTLLAWIRGKSPPQNVHGSWQILVQPAVVHKADCRPSKD</sequence>
<dbReference type="Proteomes" id="UP000076858">
    <property type="component" value="Unassembled WGS sequence"/>
</dbReference>
<reference evidence="1 2" key="1">
    <citation type="submission" date="2016-03" db="EMBL/GenBank/DDBJ databases">
        <title>EvidentialGene: Evidence-directed Construction of Genes on Genomes.</title>
        <authorList>
            <person name="Gilbert D.G."/>
            <person name="Choi J.-H."/>
            <person name="Mockaitis K."/>
            <person name="Colbourne J."/>
            <person name="Pfrender M."/>
        </authorList>
    </citation>
    <scope>NUCLEOTIDE SEQUENCE [LARGE SCALE GENOMIC DNA]</scope>
    <source>
        <strain evidence="1 2">Xinb3</strain>
        <tissue evidence="1">Complete organism</tissue>
    </source>
</reference>